<evidence type="ECO:0000313" key="2">
    <source>
        <dbReference type="EMBL" id="GGF48359.1"/>
    </source>
</evidence>
<proteinExistence type="predicted"/>
<keyword evidence="3" id="KW-1185">Reference proteome</keyword>
<keyword evidence="2" id="KW-0378">Hydrolase</keyword>
<keyword evidence="2" id="KW-0540">Nuclease</keyword>
<reference evidence="2" key="1">
    <citation type="journal article" date="2014" name="Int. J. Syst. Evol. Microbiol.">
        <title>Complete genome sequence of Corynebacterium casei LMG S-19264T (=DSM 44701T), isolated from a smear-ripened cheese.</title>
        <authorList>
            <consortium name="US DOE Joint Genome Institute (JGI-PGF)"/>
            <person name="Walter F."/>
            <person name="Albersmeier A."/>
            <person name="Kalinowski J."/>
            <person name="Ruckert C."/>
        </authorList>
    </citation>
    <scope>NUCLEOTIDE SEQUENCE</scope>
    <source>
        <strain evidence="2">CGMCC 1.16067</strain>
    </source>
</reference>
<dbReference type="EMBL" id="BMKQ01000001">
    <property type="protein sequence ID" value="GGF48359.1"/>
    <property type="molecule type" value="Genomic_DNA"/>
</dbReference>
<evidence type="ECO:0000313" key="3">
    <source>
        <dbReference type="Proteomes" id="UP000649179"/>
    </source>
</evidence>
<dbReference type="AlphaFoldDB" id="A0A917BLK1"/>
<sequence length="413" mass="44158">MVELVETFAHLATLTGADLTDPERIDQIGLLEQIKSAASAAQARITVAFDASQRSLAAARGVPAAKQGQGVADQVALARRESPHRGSTHLGLARALVGEMPHTLAALTAGETSEWRATVMVRETAALSVEHRAVAAEARSAGYRLDPQSLITRIKRAESDRCVTVRPAPETMSYVTGTLPVAQGVAVYAALRRQAESARSAGDPRSMGQLMADLLVARVTGLPDDGDGVKPPVEVHLVMTDRTLLGDSDEPAEVVGGEPLPAWLARRVVSEAHRAWLRRLWTSPDSKDLVATDSRRREFTGQLRQLLVVRDRFCRTPYCGAPIRHADHIEPHAASGETSAANGEGPCERCNYTRQVIGWRALAETAADGGRHRVTLATPTGHTYVSEPSKPPGAGPPMGIDLVVGVRSVEYAA</sequence>
<dbReference type="RefSeq" id="WP_229660805.1">
    <property type="nucleotide sequence ID" value="NZ_BMKQ01000001.1"/>
</dbReference>
<keyword evidence="2" id="KW-0255">Endonuclease</keyword>
<comment type="caution">
    <text evidence="2">The sequence shown here is derived from an EMBL/GenBank/DDBJ whole genome shotgun (WGS) entry which is preliminary data.</text>
</comment>
<dbReference type="InterPro" id="IPR003870">
    <property type="entry name" value="DUF222"/>
</dbReference>
<accession>A0A917BLK1</accession>
<evidence type="ECO:0000259" key="1">
    <source>
        <dbReference type="Pfam" id="PF02720"/>
    </source>
</evidence>
<gene>
    <name evidence="2" type="ORF">GCM10011519_22960</name>
</gene>
<feature type="domain" description="DUF222" evidence="1">
    <location>
        <begin position="125"/>
        <end position="311"/>
    </location>
</feature>
<dbReference type="GO" id="GO:0004519">
    <property type="term" value="F:endonuclease activity"/>
    <property type="evidence" value="ECO:0007669"/>
    <property type="project" value="UniProtKB-KW"/>
</dbReference>
<organism evidence="2 3">
    <name type="scientific">Marmoricola endophyticus</name>
    <dbReference type="NCBI Taxonomy" id="2040280"/>
    <lineage>
        <taxon>Bacteria</taxon>
        <taxon>Bacillati</taxon>
        <taxon>Actinomycetota</taxon>
        <taxon>Actinomycetes</taxon>
        <taxon>Propionibacteriales</taxon>
        <taxon>Nocardioidaceae</taxon>
        <taxon>Marmoricola</taxon>
    </lineage>
</organism>
<dbReference type="Proteomes" id="UP000649179">
    <property type="component" value="Unassembled WGS sequence"/>
</dbReference>
<dbReference type="Pfam" id="PF02720">
    <property type="entry name" value="DUF222"/>
    <property type="match status" value="1"/>
</dbReference>
<protein>
    <submittedName>
        <fullName evidence="2">HNH endonuclease</fullName>
    </submittedName>
</protein>
<name>A0A917BLK1_9ACTN</name>
<reference evidence="2" key="2">
    <citation type="submission" date="2020-09" db="EMBL/GenBank/DDBJ databases">
        <authorList>
            <person name="Sun Q."/>
            <person name="Zhou Y."/>
        </authorList>
    </citation>
    <scope>NUCLEOTIDE SEQUENCE</scope>
    <source>
        <strain evidence="2">CGMCC 1.16067</strain>
    </source>
</reference>